<evidence type="ECO:0000313" key="1">
    <source>
        <dbReference type="EMBL" id="VFQ80531.1"/>
    </source>
</evidence>
<dbReference type="EMBL" id="OOIL02002122">
    <property type="protein sequence ID" value="VFQ80531.1"/>
    <property type="molecule type" value="Genomic_DNA"/>
</dbReference>
<accession>A0A484LVH3</accession>
<organism evidence="1 2">
    <name type="scientific">Cuscuta campestris</name>
    <dbReference type="NCBI Taxonomy" id="132261"/>
    <lineage>
        <taxon>Eukaryota</taxon>
        <taxon>Viridiplantae</taxon>
        <taxon>Streptophyta</taxon>
        <taxon>Embryophyta</taxon>
        <taxon>Tracheophyta</taxon>
        <taxon>Spermatophyta</taxon>
        <taxon>Magnoliopsida</taxon>
        <taxon>eudicotyledons</taxon>
        <taxon>Gunneridae</taxon>
        <taxon>Pentapetalae</taxon>
        <taxon>asterids</taxon>
        <taxon>lamiids</taxon>
        <taxon>Solanales</taxon>
        <taxon>Convolvulaceae</taxon>
        <taxon>Cuscuteae</taxon>
        <taxon>Cuscuta</taxon>
        <taxon>Cuscuta subgen. Grammica</taxon>
        <taxon>Cuscuta sect. Cleistogrammica</taxon>
    </lineage>
</organism>
<dbReference type="OrthoDB" id="27652at2759"/>
<gene>
    <name evidence="1" type="ORF">CCAM_LOCUS22307</name>
</gene>
<reference evidence="1 2" key="1">
    <citation type="submission" date="2018-04" db="EMBL/GenBank/DDBJ databases">
        <authorList>
            <person name="Vogel A."/>
        </authorList>
    </citation>
    <scope>NUCLEOTIDE SEQUENCE [LARGE SCALE GENOMIC DNA]</scope>
</reference>
<sequence length="68" mass="8097">MMFFTFQVLKNLLTREKGFLLLHDSNDNALYFSVQIQKQLFEHYSNIKNFANADESLLTWRFIYASNA</sequence>
<dbReference type="Proteomes" id="UP000595140">
    <property type="component" value="Unassembled WGS sequence"/>
</dbReference>
<protein>
    <submittedName>
        <fullName evidence="1">Uncharacterized protein</fullName>
    </submittedName>
</protein>
<keyword evidence="2" id="KW-1185">Reference proteome</keyword>
<name>A0A484LVH3_9ASTE</name>
<evidence type="ECO:0000313" key="2">
    <source>
        <dbReference type="Proteomes" id="UP000595140"/>
    </source>
</evidence>
<dbReference type="AlphaFoldDB" id="A0A484LVH3"/>
<proteinExistence type="predicted"/>